<evidence type="ECO:0000256" key="17">
    <source>
        <dbReference type="ARBA" id="ARBA00023211"/>
    </source>
</evidence>
<dbReference type="FunFam" id="1.10.150.110:FF:000004">
    <property type="entry name" value="DNA polymerase lambda"/>
    <property type="match status" value="1"/>
</dbReference>
<keyword evidence="27" id="KW-1185">Reference proteome</keyword>
<evidence type="ECO:0000256" key="9">
    <source>
        <dbReference type="ARBA" id="ARBA00022695"/>
    </source>
</evidence>
<dbReference type="InterPro" id="IPR028207">
    <property type="entry name" value="DNA_pol_B_palm_palm"/>
</dbReference>
<evidence type="ECO:0000256" key="3">
    <source>
        <dbReference type="ARBA" id="ARBA00004123"/>
    </source>
</evidence>
<dbReference type="InterPro" id="IPR002008">
    <property type="entry name" value="DNA_pol_X_beta-like"/>
</dbReference>
<dbReference type="InterPro" id="IPR022312">
    <property type="entry name" value="DNA_pol_X"/>
</dbReference>
<dbReference type="SUPFAM" id="SSF47802">
    <property type="entry name" value="DNA polymerase beta, N-terminal domain-like"/>
    <property type="match status" value="1"/>
</dbReference>
<dbReference type="PIRSF" id="PIRSF000817">
    <property type="entry name" value="DNA_NT"/>
    <property type="match status" value="1"/>
</dbReference>
<dbReference type="CDD" id="cd00141">
    <property type="entry name" value="NT_POLXc"/>
    <property type="match status" value="1"/>
</dbReference>
<dbReference type="Pfam" id="PF00533">
    <property type="entry name" value="BRCT"/>
    <property type="match status" value="1"/>
</dbReference>
<dbReference type="Gene3D" id="1.10.150.110">
    <property type="entry name" value="DNA polymerase beta, N-terminal domain-like"/>
    <property type="match status" value="1"/>
</dbReference>
<evidence type="ECO:0000256" key="16">
    <source>
        <dbReference type="ARBA" id="ARBA00023204"/>
    </source>
</evidence>
<dbReference type="InterPro" id="IPR019843">
    <property type="entry name" value="DNA_pol-X_BS"/>
</dbReference>
<dbReference type="AlphaFoldDB" id="A0AAN9BT52"/>
<sequence length="586" mass="65269">MASQKRKAEVGNDRDKSKKAKTSISRADPNSNSNSEQGYFQGLKLFILPAGIQKSRLQLFKSQVEKYGACVKDSAAEDVTHIIVDDAMTAERMCKIMKIDTPPSDKAIVKSAWLSACFRQKELIDTNDFQLKIPPSASSTKSSPVSEDLKLRQNRDNANESNTAKVEHYQKLKSSPEHKFPKVGVMWNAFKSKPKAEESEDGDSDYAASDGEVSDSSASHAASAELPTTSSADTTPNTSPEKKVPISKWICAQSSKAPKSNANEHITAKLEEMVKNYESTNDKWRAFGYQKAIGALRKCPHEIRSWEEARALQGVGAKLADKIWEIAQSGELRKLTEFQSSEQVQVLKLFTDVWGAGPTTANAWFQQGFRTLEDLKTKANLTHQQKVGVRLYEDLLDRMPREEAAEIEAVVKETAESVQPGVIAYACGSYRRGKKDCGDVDIILTHPDGHSHKGLFGKVIQHLKDKGFLTDDLVSVEDNENQKKYLGVCKLPGPNRKHRRLDIIVVPYEEYACALVYFTGSAHFNRSLRHLCKKMGMSLNEHALRKGVVRKGQEKIFEGTIVPTPTEESVMTALGVPFRPPEERDH</sequence>
<dbReference type="PROSITE" id="PS00522">
    <property type="entry name" value="DNA_POLYMERASE_X"/>
    <property type="match status" value="1"/>
</dbReference>
<dbReference type="Gene3D" id="3.40.50.10190">
    <property type="entry name" value="BRCT domain"/>
    <property type="match status" value="1"/>
</dbReference>
<dbReference type="GO" id="GO:0003887">
    <property type="term" value="F:DNA-directed DNA polymerase activity"/>
    <property type="evidence" value="ECO:0007669"/>
    <property type="project" value="UniProtKB-UniRule"/>
</dbReference>
<name>A0AAN9BT52_9CAEN</name>
<comment type="caution">
    <text evidence="26">The sequence shown here is derived from an EMBL/GenBank/DDBJ whole genome shotgun (WGS) entry which is preliminary data.</text>
</comment>
<keyword evidence="10" id="KW-0235">DNA replication</keyword>
<reference evidence="26 27" key="1">
    <citation type="submission" date="2024-02" db="EMBL/GenBank/DDBJ databases">
        <title>Chromosome-scale genome assembly of the rough periwinkle Littorina saxatilis.</title>
        <authorList>
            <person name="De Jode A."/>
            <person name="Faria R."/>
            <person name="Formenti G."/>
            <person name="Sims Y."/>
            <person name="Smith T.P."/>
            <person name="Tracey A."/>
            <person name="Wood J.M.D."/>
            <person name="Zagrodzka Z.B."/>
            <person name="Johannesson K."/>
            <person name="Butlin R.K."/>
            <person name="Leder E.H."/>
        </authorList>
    </citation>
    <scope>NUCLEOTIDE SEQUENCE [LARGE SCALE GENOMIC DNA]</scope>
    <source>
        <strain evidence="26">Snail1</strain>
        <tissue evidence="26">Muscle</tissue>
    </source>
</reference>
<keyword evidence="15" id="KW-0238">DNA-binding</keyword>
<dbReference type="Pfam" id="PF14716">
    <property type="entry name" value="HHH_8"/>
    <property type="match status" value="1"/>
</dbReference>
<dbReference type="FunFam" id="3.30.460.10:FF:000020">
    <property type="entry name" value="DNA polymerase lambda"/>
    <property type="match status" value="1"/>
</dbReference>
<feature type="domain" description="BRCT" evidence="25">
    <location>
        <begin position="35"/>
        <end position="131"/>
    </location>
</feature>
<keyword evidence="16" id="KW-0234">DNA repair</keyword>
<dbReference type="SMART" id="SM00483">
    <property type="entry name" value="POLXc"/>
    <property type="match status" value="1"/>
</dbReference>
<keyword evidence="9 21" id="KW-0548">Nucleotidyltransferase</keyword>
<dbReference type="InterPro" id="IPR027421">
    <property type="entry name" value="DNA_pol_lamdba_lyase_dom_sf"/>
</dbReference>
<dbReference type="InterPro" id="IPR018944">
    <property type="entry name" value="DNA_pol_lambd_fingers_domain"/>
</dbReference>
<comment type="subcellular location">
    <subcellularLocation>
        <location evidence="3 21">Nucleus</location>
    </subcellularLocation>
</comment>
<evidence type="ECO:0000256" key="22">
    <source>
        <dbReference type="PIRSR" id="PIRSR000817-1"/>
    </source>
</evidence>
<dbReference type="InterPro" id="IPR001357">
    <property type="entry name" value="BRCT_dom"/>
</dbReference>
<dbReference type="GO" id="GO:0006303">
    <property type="term" value="P:double-strand break repair via nonhomologous end joining"/>
    <property type="evidence" value="ECO:0007669"/>
    <property type="project" value="TreeGrafter"/>
</dbReference>
<organism evidence="26 27">
    <name type="scientific">Littorina saxatilis</name>
    <dbReference type="NCBI Taxonomy" id="31220"/>
    <lineage>
        <taxon>Eukaryota</taxon>
        <taxon>Metazoa</taxon>
        <taxon>Spiralia</taxon>
        <taxon>Lophotrochozoa</taxon>
        <taxon>Mollusca</taxon>
        <taxon>Gastropoda</taxon>
        <taxon>Caenogastropoda</taxon>
        <taxon>Littorinimorpha</taxon>
        <taxon>Littorinoidea</taxon>
        <taxon>Littorinidae</taxon>
        <taxon>Littorina</taxon>
    </lineage>
</organism>
<feature type="active site" description="Nucleophile; Schiff-base intermediate with DNA; for 5'-dRP lyase activity" evidence="23">
    <location>
        <position position="322"/>
    </location>
</feature>
<keyword evidence="8 21" id="KW-0808">Transferase</keyword>
<dbReference type="InterPro" id="IPR036420">
    <property type="entry name" value="BRCT_dom_sf"/>
</dbReference>
<feature type="compositionally biased region" description="Low complexity" evidence="24">
    <location>
        <begin position="134"/>
        <end position="146"/>
    </location>
</feature>
<dbReference type="InterPro" id="IPR037160">
    <property type="entry name" value="DNA_Pol_thumb_sf"/>
</dbReference>
<dbReference type="GO" id="GO:0016829">
    <property type="term" value="F:lyase activity"/>
    <property type="evidence" value="ECO:0007669"/>
    <property type="project" value="UniProtKB-KW"/>
</dbReference>
<dbReference type="PANTHER" id="PTHR11276:SF28">
    <property type="entry name" value="DNA POLYMERASE LAMBDA"/>
    <property type="match status" value="1"/>
</dbReference>
<evidence type="ECO:0000256" key="11">
    <source>
        <dbReference type="ARBA" id="ARBA00022723"/>
    </source>
</evidence>
<evidence type="ECO:0000256" key="14">
    <source>
        <dbReference type="ARBA" id="ARBA00022932"/>
    </source>
</evidence>
<dbReference type="EMBL" id="JBAMIC010000003">
    <property type="protein sequence ID" value="KAK7110679.1"/>
    <property type="molecule type" value="Genomic_DNA"/>
</dbReference>
<evidence type="ECO:0000256" key="6">
    <source>
        <dbReference type="ARBA" id="ARBA00016513"/>
    </source>
</evidence>
<keyword evidence="13 21" id="KW-0460">Magnesium</keyword>
<dbReference type="InterPro" id="IPR029398">
    <property type="entry name" value="PolB_thumb"/>
</dbReference>
<keyword evidence="7" id="KW-0237">DNA synthesis</keyword>
<dbReference type="PANTHER" id="PTHR11276">
    <property type="entry name" value="DNA POLYMERASE TYPE-X FAMILY MEMBER"/>
    <property type="match status" value="1"/>
</dbReference>
<feature type="region of interest" description="Disordered" evidence="24">
    <location>
        <begin position="193"/>
        <end position="246"/>
    </location>
</feature>
<dbReference type="Gene3D" id="3.30.210.10">
    <property type="entry name" value="DNA polymerase, thumb domain"/>
    <property type="match status" value="1"/>
</dbReference>
<dbReference type="SUPFAM" id="SSF81585">
    <property type="entry name" value="PsbU/PolX domain-like"/>
    <property type="match status" value="1"/>
</dbReference>
<dbReference type="GO" id="GO:0006260">
    <property type="term" value="P:DNA replication"/>
    <property type="evidence" value="ECO:0007669"/>
    <property type="project" value="UniProtKB-KW"/>
</dbReference>
<keyword evidence="19 21" id="KW-0539">Nucleus</keyword>
<feature type="compositionally biased region" description="Basic and acidic residues" evidence="24">
    <location>
        <begin position="147"/>
        <end position="158"/>
    </location>
</feature>
<gene>
    <name evidence="26" type="ORF">V1264_014513</name>
</gene>
<feature type="compositionally biased region" description="Basic and acidic residues" evidence="24">
    <location>
        <begin position="1"/>
        <end position="16"/>
    </location>
</feature>
<dbReference type="Proteomes" id="UP001374579">
    <property type="component" value="Unassembled WGS sequence"/>
</dbReference>
<comment type="similarity">
    <text evidence="4 21">Belongs to the DNA polymerase type-X family.</text>
</comment>
<evidence type="ECO:0000256" key="13">
    <source>
        <dbReference type="ARBA" id="ARBA00022842"/>
    </source>
</evidence>
<keyword evidence="14" id="KW-0239">DNA-directed DNA polymerase</keyword>
<feature type="binding site" evidence="22">
    <location>
        <position position="502"/>
    </location>
    <ligand>
        <name>Mg(2+)</name>
        <dbReference type="ChEBI" id="CHEBI:18420"/>
    </ligand>
</feature>
<dbReference type="PRINTS" id="PR00869">
    <property type="entry name" value="DNAPOLX"/>
</dbReference>
<dbReference type="GO" id="GO:0003677">
    <property type="term" value="F:DNA binding"/>
    <property type="evidence" value="ECO:0007669"/>
    <property type="project" value="UniProtKB-UniRule"/>
</dbReference>
<dbReference type="PROSITE" id="PS50172">
    <property type="entry name" value="BRCT"/>
    <property type="match status" value="1"/>
</dbReference>
<evidence type="ECO:0000256" key="23">
    <source>
        <dbReference type="PIRSR" id="PIRSR622312-50"/>
    </source>
</evidence>
<dbReference type="InterPro" id="IPR043519">
    <property type="entry name" value="NT_sf"/>
</dbReference>
<dbReference type="EC" id="2.7.7.7" evidence="5"/>
<keyword evidence="17" id="KW-0464">Manganese</keyword>
<evidence type="ECO:0000256" key="21">
    <source>
        <dbReference type="PIRNR" id="PIRNR000817"/>
    </source>
</evidence>
<feature type="binding site" evidence="22">
    <location>
        <position position="439"/>
    </location>
    <ligand>
        <name>Mg(2+)</name>
        <dbReference type="ChEBI" id="CHEBI:18420"/>
    </ligand>
</feature>
<evidence type="ECO:0000313" key="27">
    <source>
        <dbReference type="Proteomes" id="UP001374579"/>
    </source>
</evidence>
<dbReference type="InterPro" id="IPR001726">
    <property type="entry name" value="TdT/Mu"/>
</dbReference>
<evidence type="ECO:0000256" key="18">
    <source>
        <dbReference type="ARBA" id="ARBA00023239"/>
    </source>
</evidence>
<comment type="catalytic activity">
    <reaction evidence="20">
        <text>DNA(n) + a 2'-deoxyribonucleoside 5'-triphosphate = DNA(n+1) + diphosphate</text>
        <dbReference type="Rhea" id="RHEA:22508"/>
        <dbReference type="Rhea" id="RHEA-COMP:17339"/>
        <dbReference type="Rhea" id="RHEA-COMP:17340"/>
        <dbReference type="ChEBI" id="CHEBI:33019"/>
        <dbReference type="ChEBI" id="CHEBI:61560"/>
        <dbReference type="ChEBI" id="CHEBI:173112"/>
        <dbReference type="EC" id="2.7.7.7"/>
    </reaction>
</comment>
<evidence type="ECO:0000256" key="19">
    <source>
        <dbReference type="ARBA" id="ARBA00023242"/>
    </source>
</evidence>
<feature type="compositionally biased region" description="Polar residues" evidence="24">
    <location>
        <begin position="22"/>
        <end position="35"/>
    </location>
</feature>
<evidence type="ECO:0000256" key="20">
    <source>
        <dbReference type="ARBA" id="ARBA00049244"/>
    </source>
</evidence>
<dbReference type="SMART" id="SM00292">
    <property type="entry name" value="BRCT"/>
    <property type="match status" value="1"/>
</dbReference>
<evidence type="ECO:0000256" key="5">
    <source>
        <dbReference type="ARBA" id="ARBA00012417"/>
    </source>
</evidence>
<evidence type="ECO:0000256" key="24">
    <source>
        <dbReference type="SAM" id="MobiDB-lite"/>
    </source>
</evidence>
<dbReference type="FunFam" id="1.10.150.20:FF:000010">
    <property type="entry name" value="DNA polymerase lambda"/>
    <property type="match status" value="1"/>
</dbReference>
<feature type="compositionally biased region" description="Basic and acidic residues" evidence="24">
    <location>
        <begin position="165"/>
        <end position="177"/>
    </location>
</feature>
<dbReference type="GO" id="GO:0005634">
    <property type="term" value="C:nucleus"/>
    <property type="evidence" value="ECO:0007669"/>
    <property type="project" value="UniProtKB-SubCell"/>
</dbReference>
<dbReference type="Gene3D" id="3.30.460.10">
    <property type="entry name" value="Beta Polymerase, domain 2"/>
    <property type="match status" value="1"/>
</dbReference>
<dbReference type="Pfam" id="PF10391">
    <property type="entry name" value="DNA_pol_lambd_f"/>
    <property type="match status" value="1"/>
</dbReference>
<evidence type="ECO:0000256" key="4">
    <source>
        <dbReference type="ARBA" id="ARBA00008323"/>
    </source>
</evidence>
<keyword evidence="12" id="KW-0227">DNA damage</keyword>
<evidence type="ECO:0000259" key="25">
    <source>
        <dbReference type="PROSITE" id="PS50172"/>
    </source>
</evidence>
<evidence type="ECO:0000256" key="15">
    <source>
        <dbReference type="ARBA" id="ARBA00023125"/>
    </source>
</evidence>
<dbReference type="Pfam" id="PF14791">
    <property type="entry name" value="DNA_pol_B_thumb"/>
    <property type="match status" value="1"/>
</dbReference>
<dbReference type="FunFam" id="3.40.50.10190:FF:000031">
    <property type="entry name" value="DNA polymerase"/>
    <property type="match status" value="1"/>
</dbReference>
<dbReference type="SUPFAM" id="SSF81301">
    <property type="entry name" value="Nucleotidyltransferase"/>
    <property type="match status" value="1"/>
</dbReference>
<dbReference type="InterPro" id="IPR010996">
    <property type="entry name" value="HHH_MUS81"/>
</dbReference>
<comment type="cofactor">
    <cofactor evidence="1">
        <name>Mn(2+)</name>
        <dbReference type="ChEBI" id="CHEBI:29035"/>
    </cofactor>
</comment>
<evidence type="ECO:0000256" key="2">
    <source>
        <dbReference type="ARBA" id="ARBA00001946"/>
    </source>
</evidence>
<evidence type="ECO:0000256" key="7">
    <source>
        <dbReference type="ARBA" id="ARBA00022634"/>
    </source>
</evidence>
<dbReference type="SUPFAM" id="SSF52113">
    <property type="entry name" value="BRCT domain"/>
    <property type="match status" value="1"/>
</dbReference>
<accession>A0AAN9BT52</accession>
<keyword evidence="18" id="KW-0456">Lyase</keyword>
<feature type="region of interest" description="Disordered" evidence="24">
    <location>
        <begin position="1"/>
        <end position="35"/>
    </location>
</feature>
<evidence type="ECO:0000256" key="1">
    <source>
        <dbReference type="ARBA" id="ARBA00001936"/>
    </source>
</evidence>
<protein>
    <recommendedName>
        <fullName evidence="6">DNA polymerase lambda</fullName>
        <ecNumber evidence="5">2.7.7.7</ecNumber>
    </recommendedName>
</protein>
<evidence type="ECO:0000256" key="8">
    <source>
        <dbReference type="ARBA" id="ARBA00022679"/>
    </source>
</evidence>
<dbReference type="Pfam" id="PF14792">
    <property type="entry name" value="DNA_pol_B_palm"/>
    <property type="match status" value="1"/>
</dbReference>
<keyword evidence="11 21" id="KW-0479">Metal-binding</keyword>
<dbReference type="InterPro" id="IPR002054">
    <property type="entry name" value="DNA-dir_DNA_pol_X"/>
</dbReference>
<evidence type="ECO:0000313" key="26">
    <source>
        <dbReference type="EMBL" id="KAK7110679.1"/>
    </source>
</evidence>
<feature type="region of interest" description="Disordered" evidence="24">
    <location>
        <begin position="134"/>
        <end position="177"/>
    </location>
</feature>
<dbReference type="GO" id="GO:0046872">
    <property type="term" value="F:metal ion binding"/>
    <property type="evidence" value="ECO:0007669"/>
    <property type="project" value="UniProtKB-UniRule"/>
</dbReference>
<proteinExistence type="inferred from homology"/>
<evidence type="ECO:0000256" key="12">
    <source>
        <dbReference type="ARBA" id="ARBA00022763"/>
    </source>
</evidence>
<dbReference type="Gene3D" id="1.10.150.20">
    <property type="entry name" value="5' to 3' exonuclease, C-terminal subdomain"/>
    <property type="match status" value="1"/>
</dbReference>
<feature type="compositionally biased region" description="Low complexity" evidence="24">
    <location>
        <begin position="214"/>
        <end position="224"/>
    </location>
</feature>
<evidence type="ECO:0000256" key="10">
    <source>
        <dbReference type="ARBA" id="ARBA00022705"/>
    </source>
</evidence>
<feature type="compositionally biased region" description="Polar residues" evidence="24">
    <location>
        <begin position="226"/>
        <end position="239"/>
    </location>
</feature>
<comment type="cofactor">
    <cofactor evidence="2 22">
        <name>Mg(2+)</name>
        <dbReference type="ChEBI" id="CHEBI:18420"/>
    </cofactor>
</comment>
<dbReference type="PRINTS" id="PR00870">
    <property type="entry name" value="DNAPOLXBETA"/>
</dbReference>
<feature type="binding site" evidence="22">
    <location>
        <position position="441"/>
    </location>
    <ligand>
        <name>Mg(2+)</name>
        <dbReference type="ChEBI" id="CHEBI:18420"/>
    </ligand>
</feature>